<dbReference type="AlphaFoldDB" id="A0A1H9F4Z9"/>
<dbReference type="EMBL" id="FOET01000006">
    <property type="protein sequence ID" value="SEQ32949.1"/>
    <property type="molecule type" value="Genomic_DNA"/>
</dbReference>
<evidence type="ECO:0000313" key="2">
    <source>
        <dbReference type="EMBL" id="SEQ32949.1"/>
    </source>
</evidence>
<dbReference type="STRING" id="403935.SAMN05216481_10664"/>
<protein>
    <submittedName>
        <fullName evidence="2">Uncharacterized protein</fullName>
    </submittedName>
</protein>
<feature type="compositionally biased region" description="Basic and acidic residues" evidence="1">
    <location>
        <begin position="147"/>
        <end position="157"/>
    </location>
</feature>
<keyword evidence="3" id="KW-1185">Reference proteome</keyword>
<dbReference type="RefSeq" id="WP_177214006.1">
    <property type="nucleotide sequence ID" value="NZ_FOET01000006.1"/>
</dbReference>
<dbReference type="Proteomes" id="UP000199055">
    <property type="component" value="Unassembled WGS sequence"/>
</dbReference>
<organism evidence="2 3">
    <name type="scientific">Streptomyces radiopugnans</name>
    <dbReference type="NCBI Taxonomy" id="403935"/>
    <lineage>
        <taxon>Bacteria</taxon>
        <taxon>Bacillati</taxon>
        <taxon>Actinomycetota</taxon>
        <taxon>Actinomycetes</taxon>
        <taxon>Kitasatosporales</taxon>
        <taxon>Streptomycetaceae</taxon>
        <taxon>Streptomyces</taxon>
    </lineage>
</organism>
<reference evidence="2 3" key="1">
    <citation type="submission" date="2016-10" db="EMBL/GenBank/DDBJ databases">
        <authorList>
            <person name="de Groot N.N."/>
        </authorList>
    </citation>
    <scope>NUCLEOTIDE SEQUENCE [LARGE SCALE GENOMIC DNA]</scope>
    <source>
        <strain evidence="2 3">CGMCC 4.3519</strain>
    </source>
</reference>
<feature type="compositionally biased region" description="Gly residues" evidence="1">
    <location>
        <begin position="159"/>
        <end position="171"/>
    </location>
</feature>
<evidence type="ECO:0000256" key="1">
    <source>
        <dbReference type="SAM" id="MobiDB-lite"/>
    </source>
</evidence>
<gene>
    <name evidence="2" type="ORF">SAMN05216481_10664</name>
</gene>
<proteinExistence type="predicted"/>
<accession>A0A1H9F4Z9</accession>
<feature type="region of interest" description="Disordered" evidence="1">
    <location>
        <begin position="147"/>
        <end position="171"/>
    </location>
</feature>
<sequence length="171" mass="17719">MRAPGAGRPARLVRRLCSPAVRGADAVTGGQGRLRLPADLPAPLGYDAVGVDAALGPRITGKPLRAGCVFADAERWWWIVPSGADIGVAWPPAARYAAGALVAAHPPGSGPRLAHRPEDGIPYTHPVVLYIAVCNAVGVRPVWTERRDPGAVREPPRGRGPGGAGSGQSLR</sequence>
<name>A0A1H9F4Z9_9ACTN</name>
<evidence type="ECO:0000313" key="3">
    <source>
        <dbReference type="Proteomes" id="UP000199055"/>
    </source>
</evidence>